<dbReference type="Proteomes" id="UP001055072">
    <property type="component" value="Unassembled WGS sequence"/>
</dbReference>
<accession>A0ACB8TTD7</accession>
<evidence type="ECO:0000313" key="2">
    <source>
        <dbReference type="Proteomes" id="UP001055072"/>
    </source>
</evidence>
<protein>
    <submittedName>
        <fullName evidence="1">Uncharacterized protein</fullName>
    </submittedName>
</protein>
<organism evidence="1 2">
    <name type="scientific">Irpex rosettiformis</name>
    <dbReference type="NCBI Taxonomy" id="378272"/>
    <lineage>
        <taxon>Eukaryota</taxon>
        <taxon>Fungi</taxon>
        <taxon>Dikarya</taxon>
        <taxon>Basidiomycota</taxon>
        <taxon>Agaricomycotina</taxon>
        <taxon>Agaricomycetes</taxon>
        <taxon>Polyporales</taxon>
        <taxon>Irpicaceae</taxon>
        <taxon>Irpex</taxon>
    </lineage>
</organism>
<dbReference type="EMBL" id="MU274932">
    <property type="protein sequence ID" value="KAI0085318.1"/>
    <property type="molecule type" value="Genomic_DNA"/>
</dbReference>
<gene>
    <name evidence="1" type="ORF">BDY19DRAFT_966572</name>
</gene>
<proteinExistence type="predicted"/>
<reference evidence="1" key="1">
    <citation type="journal article" date="2021" name="Environ. Microbiol.">
        <title>Gene family expansions and transcriptome signatures uncover fungal adaptations to wood decay.</title>
        <authorList>
            <person name="Hage H."/>
            <person name="Miyauchi S."/>
            <person name="Viragh M."/>
            <person name="Drula E."/>
            <person name="Min B."/>
            <person name="Chaduli D."/>
            <person name="Navarro D."/>
            <person name="Favel A."/>
            <person name="Norest M."/>
            <person name="Lesage-Meessen L."/>
            <person name="Balint B."/>
            <person name="Merenyi Z."/>
            <person name="de Eugenio L."/>
            <person name="Morin E."/>
            <person name="Martinez A.T."/>
            <person name="Baldrian P."/>
            <person name="Stursova M."/>
            <person name="Martinez M.J."/>
            <person name="Novotny C."/>
            <person name="Magnuson J.K."/>
            <person name="Spatafora J.W."/>
            <person name="Maurice S."/>
            <person name="Pangilinan J."/>
            <person name="Andreopoulos W."/>
            <person name="LaButti K."/>
            <person name="Hundley H."/>
            <person name="Na H."/>
            <person name="Kuo A."/>
            <person name="Barry K."/>
            <person name="Lipzen A."/>
            <person name="Henrissat B."/>
            <person name="Riley R."/>
            <person name="Ahrendt S."/>
            <person name="Nagy L.G."/>
            <person name="Grigoriev I.V."/>
            <person name="Martin F."/>
            <person name="Rosso M.N."/>
        </authorList>
    </citation>
    <scope>NUCLEOTIDE SEQUENCE</scope>
    <source>
        <strain evidence="1">CBS 384.51</strain>
    </source>
</reference>
<comment type="caution">
    <text evidence="1">The sequence shown here is derived from an EMBL/GenBank/DDBJ whole genome shotgun (WGS) entry which is preliminary data.</text>
</comment>
<name>A0ACB8TTD7_9APHY</name>
<sequence>MHLVLAIFAALRTYVIWVQNRAVFACVLGLSLLFQAIGDIYRISRKTYHPSPNPIPGCSTSSSLPCGLTLKNRI</sequence>
<keyword evidence="2" id="KW-1185">Reference proteome</keyword>
<evidence type="ECO:0000313" key="1">
    <source>
        <dbReference type="EMBL" id="KAI0085318.1"/>
    </source>
</evidence>